<dbReference type="Pfam" id="PF00248">
    <property type="entry name" value="Aldo_ket_red"/>
    <property type="match status" value="1"/>
</dbReference>
<proteinExistence type="predicted"/>
<dbReference type="RefSeq" id="WP_248354561.1">
    <property type="nucleotide sequence ID" value="NZ_AP025591.1"/>
</dbReference>
<feature type="domain" description="NADP-dependent oxidoreductase" evidence="3">
    <location>
        <begin position="19"/>
        <end position="321"/>
    </location>
</feature>
<dbReference type="Proteomes" id="UP001162891">
    <property type="component" value="Chromosome"/>
</dbReference>
<evidence type="ECO:0000256" key="1">
    <source>
        <dbReference type="ARBA" id="ARBA00023002"/>
    </source>
</evidence>
<evidence type="ECO:0000256" key="2">
    <source>
        <dbReference type="SAM" id="MobiDB-lite"/>
    </source>
</evidence>
<dbReference type="EMBL" id="AP025591">
    <property type="protein sequence ID" value="BDG05591.1"/>
    <property type="molecule type" value="Genomic_DNA"/>
</dbReference>
<dbReference type="Gene3D" id="3.20.20.100">
    <property type="entry name" value="NADP-dependent oxidoreductase domain"/>
    <property type="match status" value="1"/>
</dbReference>
<protein>
    <submittedName>
        <fullName evidence="4">Aldo/keto reductase</fullName>
    </submittedName>
</protein>
<feature type="region of interest" description="Disordered" evidence="2">
    <location>
        <begin position="323"/>
        <end position="347"/>
    </location>
</feature>
<gene>
    <name evidence="4" type="ORF">AMOR_45870</name>
</gene>
<dbReference type="PANTHER" id="PTHR43364">
    <property type="entry name" value="NADH-SPECIFIC METHYLGLYOXAL REDUCTASE-RELATED"/>
    <property type="match status" value="1"/>
</dbReference>
<organism evidence="4 5">
    <name type="scientific">Anaeromyxobacter oryzae</name>
    <dbReference type="NCBI Taxonomy" id="2918170"/>
    <lineage>
        <taxon>Bacteria</taxon>
        <taxon>Pseudomonadati</taxon>
        <taxon>Myxococcota</taxon>
        <taxon>Myxococcia</taxon>
        <taxon>Myxococcales</taxon>
        <taxon>Cystobacterineae</taxon>
        <taxon>Anaeromyxobacteraceae</taxon>
        <taxon>Anaeromyxobacter</taxon>
    </lineage>
</organism>
<keyword evidence="1" id="KW-0560">Oxidoreductase</keyword>
<sequence length="347" mass="37912">MTLPTRPLGSSGLHVTPVGFGAWAIGGGGWAYGWGAQEDRDSIAAIRRAVDRGVNWIDTAAIYGHGHSEEVVGRALRELPAPDRPLVFTKGGMIPDLTRPFDEPTRNLRPESIRREVEASLRRLRVDRIDLYQFHWPDELGTAIEDSWAELARLVDAGKVRAAGLSNHPVPLLERAEAVRHVDAIQPPFSLIRREAAADVIPWSATHSTGVIVYSPMQSGLLTDRFSRARVERLAEDDWRRRSPEFRDPRLGRNLALRDALVPVAARHGVTVAALAAAWAASWPGVTGAIVGARSPEQVDGWVAAATVVLGPDDLDEISRAVDRTGAGEGPTQLAWSRYRRASGERP</sequence>
<dbReference type="InterPro" id="IPR036812">
    <property type="entry name" value="NAD(P)_OxRdtase_dom_sf"/>
</dbReference>
<keyword evidence="5" id="KW-1185">Reference proteome</keyword>
<reference evidence="5" key="1">
    <citation type="journal article" date="2022" name="Int. J. Syst. Evol. Microbiol.">
        <title>Anaeromyxobacter oryzae sp. nov., Anaeromyxobacter diazotrophicus sp. nov. and Anaeromyxobacter paludicola sp. nov., isolated from paddy soils.</title>
        <authorList>
            <person name="Itoh H."/>
            <person name="Xu Z."/>
            <person name="Mise K."/>
            <person name="Masuda Y."/>
            <person name="Ushijima N."/>
            <person name="Hayakawa C."/>
            <person name="Shiratori Y."/>
            <person name="Senoo K."/>
        </authorList>
    </citation>
    <scope>NUCLEOTIDE SEQUENCE [LARGE SCALE GENOMIC DNA]</scope>
    <source>
        <strain evidence="5">Red232</strain>
    </source>
</reference>
<dbReference type="SUPFAM" id="SSF51430">
    <property type="entry name" value="NAD(P)-linked oxidoreductase"/>
    <property type="match status" value="1"/>
</dbReference>
<evidence type="ECO:0000313" key="5">
    <source>
        <dbReference type="Proteomes" id="UP001162891"/>
    </source>
</evidence>
<evidence type="ECO:0000259" key="3">
    <source>
        <dbReference type="Pfam" id="PF00248"/>
    </source>
</evidence>
<dbReference type="InterPro" id="IPR023210">
    <property type="entry name" value="NADP_OxRdtase_dom"/>
</dbReference>
<dbReference type="PANTHER" id="PTHR43364:SF4">
    <property type="entry name" value="NAD(P)-LINKED OXIDOREDUCTASE SUPERFAMILY PROTEIN"/>
    <property type="match status" value="1"/>
</dbReference>
<evidence type="ECO:0000313" key="4">
    <source>
        <dbReference type="EMBL" id="BDG05591.1"/>
    </source>
</evidence>
<name>A0ABN6MXD0_9BACT</name>
<accession>A0ABN6MXD0</accession>
<dbReference type="InterPro" id="IPR050523">
    <property type="entry name" value="AKR_Detox_Biosynth"/>
</dbReference>
<dbReference type="CDD" id="cd19102">
    <property type="entry name" value="AKR_unchar"/>
    <property type="match status" value="1"/>
</dbReference>